<dbReference type="GO" id="GO:0007166">
    <property type="term" value="P:cell surface receptor signaling pathway"/>
    <property type="evidence" value="ECO:0007669"/>
    <property type="project" value="InterPro"/>
</dbReference>
<dbReference type="AlphaFoldDB" id="A0A067TJZ1"/>
<dbReference type="Pfam" id="PF24883">
    <property type="entry name" value="NPHP3_N"/>
    <property type="match status" value="1"/>
</dbReference>
<evidence type="ECO:0000256" key="3">
    <source>
        <dbReference type="PROSITE-ProRule" id="PRU00221"/>
    </source>
</evidence>
<keyword evidence="1 3" id="KW-0853">WD repeat</keyword>
<dbReference type="InterPro" id="IPR020472">
    <property type="entry name" value="WD40_PAC1"/>
</dbReference>
<dbReference type="PROSITE" id="PS00678">
    <property type="entry name" value="WD_REPEATS_1"/>
    <property type="match status" value="8"/>
</dbReference>
<dbReference type="SMART" id="SM00564">
    <property type="entry name" value="PQQ"/>
    <property type="match status" value="9"/>
</dbReference>
<dbReference type="Gene3D" id="1.20.930.20">
    <property type="entry name" value="Adaptor protein Cbl, N-terminal domain"/>
    <property type="match status" value="1"/>
</dbReference>
<feature type="repeat" description="WD" evidence="3">
    <location>
        <begin position="913"/>
        <end position="954"/>
    </location>
</feature>
<feature type="repeat" description="WD" evidence="3">
    <location>
        <begin position="1001"/>
        <end position="1036"/>
    </location>
</feature>
<keyword evidence="6" id="KW-1185">Reference proteome</keyword>
<evidence type="ECO:0000313" key="5">
    <source>
        <dbReference type="EMBL" id="KDR79298.1"/>
    </source>
</evidence>
<dbReference type="Proteomes" id="UP000027222">
    <property type="component" value="Unassembled WGS sequence"/>
</dbReference>
<dbReference type="SUPFAM" id="SSF50978">
    <property type="entry name" value="WD40 repeat-like"/>
    <property type="match status" value="2"/>
</dbReference>
<accession>A0A067TJZ1</accession>
<dbReference type="InterPro" id="IPR001480">
    <property type="entry name" value="Bulb-type_lectin_dom"/>
</dbReference>
<dbReference type="InterPro" id="IPR027417">
    <property type="entry name" value="P-loop_NTPase"/>
</dbReference>
<dbReference type="InterPro" id="IPR001680">
    <property type="entry name" value="WD40_rpt"/>
</dbReference>
<evidence type="ECO:0000259" key="4">
    <source>
        <dbReference type="PROSITE" id="PS50927"/>
    </source>
</evidence>
<feature type="repeat" description="WD" evidence="3">
    <location>
        <begin position="745"/>
        <end position="786"/>
    </location>
</feature>
<feature type="repeat" description="WD" evidence="3">
    <location>
        <begin position="787"/>
        <end position="828"/>
    </location>
</feature>
<feature type="repeat" description="WD" evidence="3">
    <location>
        <begin position="871"/>
        <end position="912"/>
    </location>
</feature>
<dbReference type="EMBL" id="KL142373">
    <property type="protein sequence ID" value="KDR79298.1"/>
    <property type="molecule type" value="Genomic_DNA"/>
</dbReference>
<protein>
    <recommendedName>
        <fullName evidence="4">Bulb-type lectin domain-containing protein</fullName>
    </recommendedName>
</protein>
<feature type="repeat" description="WD" evidence="3">
    <location>
        <begin position="1037"/>
        <end position="1068"/>
    </location>
</feature>
<dbReference type="SMART" id="SM00320">
    <property type="entry name" value="WD40"/>
    <property type="match status" value="11"/>
</dbReference>
<dbReference type="STRING" id="685588.A0A067TJZ1"/>
<sequence>MKENLKLTGRALQTLLLKAVNIVDTNPAKVALGLVKAIIEISKTVKDNKDAVARQIASTGGQLEEVVKALDGWKPSNQEETSWMNHFNATLKEELQKLKELGDESNFRKFLDHEDEQARIKEIFVSINEARISFLNPGVSSLSQQALFLDRLKPSDIAHHDYLMESEEEQPLRRQVCTPGTRVHILDDIITWANETSSDCPNVYWLFGHAGSGKTTIAYTIARRFEYAGDSDNTIILGGNFFCSRQFTETRLSKYIIRTIVYHLALNCKPFADALQNGSWKPGIITQSLQTQLDGLLFQPWQESEAARLKDTSTPRHYLVVIDALDEIDGTGGSEFLSALLKFINQKHLLGLKFFVTSRLNPGLVADVEKFEQKHLYRLQDVEEVEVRADIKMYLNASLINFATNDVERLVMLTAGLFIYAATVVKVLKNSGQTEQGEFLEELFTSSVTSDAGSFMSLDKLYLQVLKKAFFDFTEKSPKWVNRLKILHTFLSTFERTSTSVVSHLLFTSDYTDVAEKLLSDLHAVLYIEHGQVLAYHKSFSDFLFDEKRSGEFWCDPGTHHRLLTDSCFRVMKGLRFNIANIPSSYIFDRDNHALAGAIKQNISPVLSYSCRNWDHHLSATKSTLSDPLHETLSEFLQLCVLFWIEAMNLLQVRGHCYPMLQVAHEWVIKSEASSNLPLVKNLAEAGSFALYFSGSSVCLSTPHLYISTLATWPRKLNPSLGWKSHFPRIPKFVNALIGGTLLSTFNAGSEVNAVAFSGDGSHIVSGSKDKSVQVWDGSTGDQKHVLNGHTHVVKSVAFSSDGSCIVSGSHDKSVQVWDALTGDQKHVLNGHTRVVNSVAFSSDGSCIVSGSNDKSVQVWDVLTGDQKHVLNGHTHSVNSVAFSGDGSHIVSGSDDKSVRVWDASTGDQKHVLSGHTNQVNSVAFSSDGRHIVSGSYDKSVRVWDASTGDQKHVLNGHTNSVNSVAFSIAFSSDGSHIVSGSYDNSVRVWDASTDDQKHVLNGHTSSVNSVAFSNDGSHIVSGSYDDSVRVWDASTVAFSSDGSCIVSGSYDKSIQVWDASTGDQKHVLNGHTNSVNSVAFSMDGSCIVSGSSDNSVWVWDALTGDQKHVLNGHTNSVNSVAFSSDSSCIISGSYDHSIRVWDASAGDGSHIVSGSSDKSVRVWDVSTGDQKHVLSGHTNWVNSVAFSNDGSRIISGSDDNSVRVWDASTATLTDGSQHTGWLLSPHGEGYLMFVPPAERLPDDANILTIPHSSIAHVDFINSSVGLEWTSCYSP</sequence>
<dbReference type="OrthoDB" id="3266532at2759"/>
<dbReference type="SUPFAM" id="SSF52540">
    <property type="entry name" value="P-loop containing nucleoside triphosphate hydrolases"/>
    <property type="match status" value="1"/>
</dbReference>
<dbReference type="PROSITE" id="PS50294">
    <property type="entry name" value="WD_REPEATS_REGION"/>
    <property type="match status" value="10"/>
</dbReference>
<feature type="repeat" description="WD" evidence="3">
    <location>
        <begin position="955"/>
        <end position="1000"/>
    </location>
</feature>
<reference evidence="6" key="1">
    <citation type="journal article" date="2014" name="Proc. Natl. Acad. Sci. U.S.A.">
        <title>Extensive sampling of basidiomycete genomes demonstrates inadequacy of the white-rot/brown-rot paradigm for wood decay fungi.</title>
        <authorList>
            <person name="Riley R."/>
            <person name="Salamov A.A."/>
            <person name="Brown D.W."/>
            <person name="Nagy L.G."/>
            <person name="Floudas D."/>
            <person name="Held B.W."/>
            <person name="Levasseur A."/>
            <person name="Lombard V."/>
            <person name="Morin E."/>
            <person name="Otillar R."/>
            <person name="Lindquist E.A."/>
            <person name="Sun H."/>
            <person name="LaButti K.M."/>
            <person name="Schmutz J."/>
            <person name="Jabbour D."/>
            <person name="Luo H."/>
            <person name="Baker S.E."/>
            <person name="Pisabarro A.G."/>
            <person name="Walton J.D."/>
            <person name="Blanchette R.A."/>
            <person name="Henrissat B."/>
            <person name="Martin F."/>
            <person name="Cullen D."/>
            <person name="Hibbett D.S."/>
            <person name="Grigoriev I.V."/>
        </authorList>
    </citation>
    <scope>NUCLEOTIDE SEQUENCE [LARGE SCALE GENOMIC DNA]</scope>
    <source>
        <strain evidence="6">CBS 339.88</strain>
    </source>
</reference>
<feature type="domain" description="Bulb-type lectin" evidence="4">
    <location>
        <begin position="945"/>
        <end position="1070"/>
    </location>
</feature>
<dbReference type="InterPro" id="IPR018391">
    <property type="entry name" value="PQQ_b-propeller_rpt"/>
</dbReference>
<dbReference type="PANTHER" id="PTHR19879">
    <property type="entry name" value="TRANSCRIPTION INITIATION FACTOR TFIID"/>
    <property type="match status" value="1"/>
</dbReference>
<dbReference type="PROSITE" id="PS50927">
    <property type="entry name" value="BULB_LECTIN"/>
    <property type="match status" value="1"/>
</dbReference>
<dbReference type="InterPro" id="IPR059179">
    <property type="entry name" value="MLKL-like_MCAfunc"/>
</dbReference>
<dbReference type="Pfam" id="PF00400">
    <property type="entry name" value="WD40"/>
    <property type="match status" value="12"/>
</dbReference>
<evidence type="ECO:0000256" key="1">
    <source>
        <dbReference type="ARBA" id="ARBA00022574"/>
    </source>
</evidence>
<feature type="repeat" description="WD" evidence="3">
    <location>
        <begin position="829"/>
        <end position="870"/>
    </location>
</feature>
<dbReference type="HOGENOM" id="CLU_000288_6_3_1"/>
<dbReference type="PRINTS" id="PR00320">
    <property type="entry name" value="GPROTEINBRPT"/>
</dbReference>
<feature type="repeat" description="WD" evidence="3">
    <location>
        <begin position="1175"/>
        <end position="1216"/>
    </location>
</feature>
<proteinExistence type="predicted"/>
<dbReference type="PROSITE" id="PS50082">
    <property type="entry name" value="WD_REPEATS_2"/>
    <property type="match status" value="12"/>
</dbReference>
<feature type="repeat" description="WD" evidence="3">
    <location>
        <begin position="1111"/>
        <end position="1152"/>
    </location>
</feature>
<organism evidence="5 6">
    <name type="scientific">Galerina marginata (strain CBS 339.88)</name>
    <dbReference type="NCBI Taxonomy" id="685588"/>
    <lineage>
        <taxon>Eukaryota</taxon>
        <taxon>Fungi</taxon>
        <taxon>Dikarya</taxon>
        <taxon>Basidiomycota</taxon>
        <taxon>Agaricomycotina</taxon>
        <taxon>Agaricomycetes</taxon>
        <taxon>Agaricomycetidae</taxon>
        <taxon>Agaricales</taxon>
        <taxon>Agaricineae</taxon>
        <taxon>Strophariaceae</taxon>
        <taxon>Galerina</taxon>
    </lineage>
</organism>
<dbReference type="CDD" id="cd00200">
    <property type="entry name" value="WD40"/>
    <property type="match status" value="2"/>
</dbReference>
<dbReference type="PANTHER" id="PTHR19879:SF9">
    <property type="entry name" value="TRANSCRIPTION INITIATION FACTOR TFIID SUBUNIT 5"/>
    <property type="match status" value="1"/>
</dbReference>
<feature type="repeat" description="WD" evidence="3">
    <location>
        <begin position="1069"/>
        <end position="1110"/>
    </location>
</feature>
<feature type="repeat" description="WD" evidence="3">
    <location>
        <begin position="1149"/>
        <end position="1174"/>
    </location>
</feature>
<dbReference type="InterPro" id="IPR019775">
    <property type="entry name" value="WD40_repeat_CS"/>
</dbReference>
<dbReference type="InterPro" id="IPR015943">
    <property type="entry name" value="WD40/YVTN_repeat-like_dom_sf"/>
</dbReference>
<dbReference type="CDD" id="cd21037">
    <property type="entry name" value="MLKL_NTD"/>
    <property type="match status" value="1"/>
</dbReference>
<dbReference type="Gene3D" id="3.40.50.300">
    <property type="entry name" value="P-loop containing nucleotide triphosphate hydrolases"/>
    <property type="match status" value="1"/>
</dbReference>
<dbReference type="InterPro" id="IPR036537">
    <property type="entry name" value="Adaptor_Cbl_N_dom_sf"/>
</dbReference>
<evidence type="ECO:0000256" key="2">
    <source>
        <dbReference type="ARBA" id="ARBA00022737"/>
    </source>
</evidence>
<evidence type="ECO:0000313" key="6">
    <source>
        <dbReference type="Proteomes" id="UP000027222"/>
    </source>
</evidence>
<dbReference type="InterPro" id="IPR056884">
    <property type="entry name" value="NPHP3-like_N"/>
</dbReference>
<dbReference type="InterPro" id="IPR036322">
    <property type="entry name" value="WD40_repeat_dom_sf"/>
</dbReference>
<keyword evidence="2" id="KW-0677">Repeat</keyword>
<gene>
    <name evidence="5" type="ORF">GALMADRAFT_1363458</name>
</gene>
<name>A0A067TJZ1_GALM3</name>
<dbReference type="Gene3D" id="2.130.10.10">
    <property type="entry name" value="YVTN repeat-like/Quinoprotein amine dehydrogenase"/>
    <property type="match status" value="6"/>
</dbReference>